<proteinExistence type="predicted"/>
<protein>
    <submittedName>
        <fullName evidence="2">Uncharacterized protein</fullName>
    </submittedName>
</protein>
<evidence type="ECO:0000256" key="1">
    <source>
        <dbReference type="SAM" id="Phobius"/>
    </source>
</evidence>
<feature type="transmembrane region" description="Helical" evidence="1">
    <location>
        <begin position="66"/>
        <end position="93"/>
    </location>
</feature>
<feature type="transmembrane region" description="Helical" evidence="1">
    <location>
        <begin position="35"/>
        <end position="54"/>
    </location>
</feature>
<keyword evidence="1" id="KW-0472">Membrane</keyword>
<keyword evidence="1" id="KW-1133">Transmembrane helix</keyword>
<sequence length="138" mass="14847">MIVTILSHLWGSAGRDEHDKLSDDVFNEAKKLSDFLGMIVRMIFVQAAGTLLILKSREAGGLEGLLLAVAAVTAVGLAGVFTWRIFGIVLLYFTKDVVIIGNTLVRRGLVLFFLLDSVAMGYAIIVVVINGVNVIRGG</sequence>
<accession>A0A922T7F3</accession>
<organism evidence="2 3">
    <name type="scientific">Pseudorhizobium pelagicum</name>
    <dbReference type="NCBI Taxonomy" id="1509405"/>
    <lineage>
        <taxon>Bacteria</taxon>
        <taxon>Pseudomonadati</taxon>
        <taxon>Pseudomonadota</taxon>
        <taxon>Alphaproteobacteria</taxon>
        <taxon>Hyphomicrobiales</taxon>
        <taxon>Rhizobiaceae</taxon>
        <taxon>Rhizobium/Agrobacterium group</taxon>
        <taxon>Pseudorhizobium</taxon>
    </lineage>
</organism>
<name>A0A922T7F3_9HYPH</name>
<gene>
    <name evidence="2" type="ORF">GV68_06905</name>
</gene>
<feature type="transmembrane region" description="Helical" evidence="1">
    <location>
        <begin position="113"/>
        <end position="135"/>
    </location>
</feature>
<reference evidence="2 3" key="1">
    <citation type="submission" date="2014-06" db="EMBL/GenBank/DDBJ databases">
        <title>Rhizobium pelagicum/R2-400B4.</title>
        <authorList>
            <person name="Kimes N.E."/>
            <person name="Lopez-Perez M."/>
        </authorList>
    </citation>
    <scope>NUCLEOTIDE SEQUENCE [LARGE SCALE GENOMIC DNA]</scope>
    <source>
        <strain evidence="2 3">R2-400B4</strain>
    </source>
</reference>
<evidence type="ECO:0000313" key="3">
    <source>
        <dbReference type="Proteomes" id="UP000052167"/>
    </source>
</evidence>
<keyword evidence="1" id="KW-0812">Transmembrane</keyword>
<evidence type="ECO:0000313" key="2">
    <source>
        <dbReference type="EMBL" id="KEQ06395.1"/>
    </source>
</evidence>
<comment type="caution">
    <text evidence="2">The sequence shown here is derived from an EMBL/GenBank/DDBJ whole genome shotgun (WGS) entry which is preliminary data.</text>
</comment>
<dbReference type="RefSeq" id="WP_037166308.1">
    <property type="nucleotide sequence ID" value="NZ_CAJXID010000015.1"/>
</dbReference>
<keyword evidence="3" id="KW-1185">Reference proteome</keyword>
<dbReference type="EMBL" id="JOKJ01000016">
    <property type="protein sequence ID" value="KEQ06395.1"/>
    <property type="molecule type" value="Genomic_DNA"/>
</dbReference>
<dbReference type="AlphaFoldDB" id="A0A922T7F3"/>
<dbReference type="Proteomes" id="UP000052167">
    <property type="component" value="Unassembled WGS sequence"/>
</dbReference>